<keyword evidence="2" id="KW-1185">Reference proteome</keyword>
<protein>
    <recommendedName>
        <fullName evidence="3">CMD domain protein, Avi_7170 family</fullName>
    </recommendedName>
</protein>
<dbReference type="RefSeq" id="WP_090610262.1">
    <property type="nucleotide sequence ID" value="NZ_CP067127.1"/>
</dbReference>
<accession>A0A1H8EDK8</accession>
<dbReference type="OrthoDB" id="8718286at2"/>
<dbReference type="Proteomes" id="UP000199054">
    <property type="component" value="Unassembled WGS sequence"/>
</dbReference>
<proteinExistence type="predicted"/>
<dbReference type="EMBL" id="FODE01000002">
    <property type="protein sequence ID" value="SEN17609.1"/>
    <property type="molecule type" value="Genomic_DNA"/>
</dbReference>
<dbReference type="STRING" id="34002.SAMN04489859_100223"/>
<reference evidence="1 2" key="1">
    <citation type="submission" date="2016-10" db="EMBL/GenBank/DDBJ databases">
        <authorList>
            <person name="de Groot N.N."/>
        </authorList>
    </citation>
    <scope>NUCLEOTIDE SEQUENCE [LARGE SCALE GENOMIC DNA]</scope>
    <source>
        <strain evidence="1 2">DSM 8512</strain>
    </source>
</reference>
<sequence>MTYLIVFYPRGWHDGSVKVRIGRAANAEDMAMPRISAALGDDLINLPLDRGMREAVERRRSVLCDVDCNERDLLMPDQPGPVSVAERRAIAVYVAALHREQGLVDRYLALLADSEGAGPAFAQVIAAEARRAGALHPAPHLPAAASRALIGDRLAVIFRHLQALLTGDRKGQAQTTGWDTDALEIVSRIVTLVIFRTRMIVGLRQFCEDSPNVVPLARKGAGQ</sequence>
<evidence type="ECO:0000313" key="2">
    <source>
        <dbReference type="Proteomes" id="UP000199054"/>
    </source>
</evidence>
<evidence type="ECO:0008006" key="3">
    <source>
        <dbReference type="Google" id="ProtNLM"/>
    </source>
</evidence>
<dbReference type="AlphaFoldDB" id="A0A1H8EDK8"/>
<evidence type="ECO:0000313" key="1">
    <source>
        <dbReference type="EMBL" id="SEN17609.1"/>
    </source>
</evidence>
<name>A0A1H8EDK8_9RHOB</name>
<organism evidence="1 2">
    <name type="scientific">Paracoccus alcaliphilus</name>
    <dbReference type="NCBI Taxonomy" id="34002"/>
    <lineage>
        <taxon>Bacteria</taxon>
        <taxon>Pseudomonadati</taxon>
        <taxon>Pseudomonadota</taxon>
        <taxon>Alphaproteobacteria</taxon>
        <taxon>Rhodobacterales</taxon>
        <taxon>Paracoccaceae</taxon>
        <taxon>Paracoccus</taxon>
    </lineage>
</organism>
<gene>
    <name evidence="1" type="ORF">SAMN04489859_100223</name>
</gene>